<feature type="domain" description="Phorbol-ester/DAG-type" evidence="8">
    <location>
        <begin position="8"/>
        <end position="58"/>
    </location>
</feature>
<dbReference type="InterPro" id="IPR010482">
    <property type="entry name" value="TECPR1-like_DysF"/>
</dbReference>
<evidence type="ECO:0000256" key="3">
    <source>
        <dbReference type="ARBA" id="ARBA00022723"/>
    </source>
</evidence>
<dbReference type="SUPFAM" id="SSF57889">
    <property type="entry name" value="Cysteine-rich domain"/>
    <property type="match status" value="1"/>
</dbReference>
<reference evidence="9 10" key="1">
    <citation type="submission" date="2009-08" db="EMBL/GenBank/DDBJ databases">
        <title>The Genome Sequence of Spizellomyces punctatus strain DAOM BR117.</title>
        <authorList>
            <consortium name="The Broad Institute Genome Sequencing Platform"/>
            <person name="Russ C."/>
            <person name="Cuomo C."/>
            <person name="Shea T."/>
            <person name="Young S.K."/>
            <person name="Zeng Q."/>
            <person name="Koehrsen M."/>
            <person name="Haas B."/>
            <person name="Borodovsky M."/>
            <person name="Guigo R."/>
            <person name="Alvarado L."/>
            <person name="Berlin A."/>
            <person name="Bochicchio J."/>
            <person name="Borenstein D."/>
            <person name="Chapman S."/>
            <person name="Chen Z."/>
            <person name="Engels R."/>
            <person name="Freedman E."/>
            <person name="Gellesch M."/>
            <person name="Goldberg J."/>
            <person name="Griggs A."/>
            <person name="Gujja S."/>
            <person name="Heiman D."/>
            <person name="Hepburn T."/>
            <person name="Howarth C."/>
            <person name="Jen D."/>
            <person name="Larson L."/>
            <person name="Lewis B."/>
            <person name="Mehta T."/>
            <person name="Park D."/>
            <person name="Pearson M."/>
            <person name="Roberts A."/>
            <person name="Saif S."/>
            <person name="Shenoy N."/>
            <person name="Sisk P."/>
            <person name="Stolte C."/>
            <person name="Sykes S."/>
            <person name="Thomson T."/>
            <person name="Walk T."/>
            <person name="White J."/>
            <person name="Yandava C."/>
            <person name="Burger G."/>
            <person name="Gray M.W."/>
            <person name="Holland P.W.H."/>
            <person name="King N."/>
            <person name="Lang F.B.F."/>
            <person name="Roger A.J."/>
            <person name="Ruiz-Trillo I."/>
            <person name="Lander E."/>
            <person name="Nusbaum C."/>
        </authorList>
    </citation>
    <scope>NUCLEOTIDE SEQUENCE [LARGE SCALE GENOMIC DNA]</scope>
    <source>
        <strain evidence="9 10">DAOM BR117</strain>
    </source>
</reference>
<gene>
    <name evidence="9" type="ORF">SPPG_05888</name>
</gene>
<dbReference type="STRING" id="645134.A0A0L0HBF9"/>
<dbReference type="EMBL" id="KQ257459">
    <property type="protein sequence ID" value="KNC98925.1"/>
    <property type="molecule type" value="Genomic_DNA"/>
</dbReference>
<dbReference type="PRINTS" id="PR00008">
    <property type="entry name" value="DAGPEDOMAIN"/>
</dbReference>
<name>A0A0L0HBF9_SPIPD</name>
<dbReference type="GO" id="GO:0007031">
    <property type="term" value="P:peroxisome organization"/>
    <property type="evidence" value="ECO:0007669"/>
    <property type="project" value="UniProtKB-ARBA"/>
</dbReference>
<dbReference type="InterPro" id="IPR052646">
    <property type="entry name" value="Peroxisomal_PEX28-32"/>
</dbReference>
<dbReference type="InterPro" id="IPR020454">
    <property type="entry name" value="DAG/PE-bd"/>
</dbReference>
<dbReference type="InterPro" id="IPR006614">
    <property type="entry name" value="Peroxin/Ferlin"/>
</dbReference>
<dbReference type="CDD" id="cd20792">
    <property type="entry name" value="C1_cPKC_nPKC_rpt1"/>
    <property type="match status" value="1"/>
</dbReference>
<dbReference type="SMART" id="SM00694">
    <property type="entry name" value="DysFC"/>
    <property type="match status" value="1"/>
</dbReference>
<evidence type="ECO:0000256" key="4">
    <source>
        <dbReference type="ARBA" id="ARBA00022833"/>
    </source>
</evidence>
<comment type="subcellular location">
    <subcellularLocation>
        <location evidence="1">Endomembrane system</location>
        <topology evidence="1">Multi-pass membrane protein</topology>
    </subcellularLocation>
</comment>
<organism evidence="9 10">
    <name type="scientific">Spizellomyces punctatus (strain DAOM BR117)</name>
    <dbReference type="NCBI Taxonomy" id="645134"/>
    <lineage>
        <taxon>Eukaryota</taxon>
        <taxon>Fungi</taxon>
        <taxon>Fungi incertae sedis</taxon>
        <taxon>Chytridiomycota</taxon>
        <taxon>Chytridiomycota incertae sedis</taxon>
        <taxon>Chytridiomycetes</taxon>
        <taxon>Spizellomycetales</taxon>
        <taxon>Spizellomycetaceae</taxon>
        <taxon>Spizellomyces</taxon>
    </lineage>
</organism>
<dbReference type="InterPro" id="IPR046349">
    <property type="entry name" value="C1-like_sf"/>
</dbReference>
<keyword evidence="4" id="KW-0862">Zinc</keyword>
<dbReference type="AlphaFoldDB" id="A0A0L0HBF9"/>
<protein>
    <recommendedName>
        <fullName evidence="8">Phorbol-ester/DAG-type domain-containing protein</fullName>
    </recommendedName>
</protein>
<evidence type="ECO:0000256" key="1">
    <source>
        <dbReference type="ARBA" id="ARBA00004127"/>
    </source>
</evidence>
<keyword evidence="3" id="KW-0479">Metal-binding</keyword>
<sequence length="484" mass="54658">MTMTEGGVHNFEVTTYNRPTYCDACDKFLWGLVKQGAQCKNCGFNVHKKCQHLVSTACSGDFAPGRYRERSSSDLVPNGTYIDAGDSERTLVKRRQSDVAGKAITAPRKPPMKRSVTAGPTEKEMSIVQELITNTAMNSAAMEKAAKDAAPPLNLLTTTPKNFTRFVARLGPAVNFQDDIAEVLTWQNPPKTIIVMVTYIFLCIYPTLLIVAPQMLLIYIIMRNYYKKTKKEVVGRKTSGNVQYLKNMQFIQNSMGMFCDVYEDVKKNSKALDWSNEEETIRLLKLAVGSMFGVIFVIRVIPFNYLMLLGGVSVFLQNTALFRAASTTLPPVLIKKLQNQVDNIREAIREARRTGDGSVVTVTLFENQRWWAGLGWIPHLLRSERGPWSDETGQITRAPKEVFELPEDGGVWQWMDEDWRLDVGWADVDEQGWQYTDHVWANAKSKAAMSSLTRRRMWVRKMRLIKPQVPAIAGSVPVKAIKAQ</sequence>
<dbReference type="RefSeq" id="XP_016606965.1">
    <property type="nucleotide sequence ID" value="XM_016754095.1"/>
</dbReference>
<evidence type="ECO:0000313" key="9">
    <source>
        <dbReference type="EMBL" id="KNC98925.1"/>
    </source>
</evidence>
<dbReference type="VEuPathDB" id="FungiDB:SPPG_05888"/>
<dbReference type="PROSITE" id="PS50081">
    <property type="entry name" value="ZF_DAG_PE_2"/>
    <property type="match status" value="1"/>
</dbReference>
<accession>A0A0L0HBF9</accession>
<evidence type="ECO:0000313" key="10">
    <source>
        <dbReference type="Proteomes" id="UP000053201"/>
    </source>
</evidence>
<dbReference type="PANTHER" id="PTHR31679:SF2">
    <property type="entry name" value="PEROXISOMAL MEMBRANE PROTEIN PEX30-RELATED"/>
    <property type="match status" value="1"/>
</dbReference>
<dbReference type="Gene3D" id="3.30.60.20">
    <property type="match status" value="1"/>
</dbReference>
<keyword evidence="5 7" id="KW-1133">Transmembrane helix</keyword>
<dbReference type="GO" id="GO:0012505">
    <property type="term" value="C:endomembrane system"/>
    <property type="evidence" value="ECO:0007669"/>
    <property type="project" value="UniProtKB-SubCell"/>
</dbReference>
<evidence type="ECO:0000259" key="8">
    <source>
        <dbReference type="PROSITE" id="PS50081"/>
    </source>
</evidence>
<dbReference type="GO" id="GO:0005778">
    <property type="term" value="C:peroxisomal membrane"/>
    <property type="evidence" value="ECO:0007669"/>
    <property type="project" value="TreeGrafter"/>
</dbReference>
<dbReference type="GO" id="GO:0046872">
    <property type="term" value="F:metal ion binding"/>
    <property type="evidence" value="ECO:0007669"/>
    <property type="project" value="UniProtKB-KW"/>
</dbReference>
<proteinExistence type="predicted"/>
<dbReference type="eggNOG" id="KOG3417">
    <property type="taxonomic scope" value="Eukaryota"/>
</dbReference>
<keyword evidence="6 7" id="KW-0472">Membrane</keyword>
<dbReference type="SMART" id="SM00109">
    <property type="entry name" value="C1"/>
    <property type="match status" value="1"/>
</dbReference>
<dbReference type="InParanoid" id="A0A0L0HBF9"/>
<dbReference type="SMART" id="SM00693">
    <property type="entry name" value="DysFN"/>
    <property type="match status" value="1"/>
</dbReference>
<dbReference type="OMA" id="SRCGPMF"/>
<feature type="transmembrane region" description="Helical" evidence="7">
    <location>
        <begin position="193"/>
        <end position="221"/>
    </location>
</feature>
<dbReference type="GeneID" id="27689232"/>
<dbReference type="Proteomes" id="UP000053201">
    <property type="component" value="Unassembled WGS sequence"/>
</dbReference>
<dbReference type="Pfam" id="PF00130">
    <property type="entry name" value="C1_1"/>
    <property type="match status" value="1"/>
</dbReference>
<dbReference type="Pfam" id="PF06398">
    <property type="entry name" value="Pex24p"/>
    <property type="match status" value="1"/>
</dbReference>
<keyword evidence="2 7" id="KW-0812">Transmembrane</keyword>
<dbReference type="OrthoDB" id="74314at2759"/>
<evidence type="ECO:0000256" key="6">
    <source>
        <dbReference type="ARBA" id="ARBA00023136"/>
    </source>
</evidence>
<evidence type="ECO:0000256" key="2">
    <source>
        <dbReference type="ARBA" id="ARBA00022692"/>
    </source>
</evidence>
<evidence type="ECO:0000256" key="7">
    <source>
        <dbReference type="SAM" id="Phobius"/>
    </source>
</evidence>
<evidence type="ECO:0000256" key="5">
    <source>
        <dbReference type="ARBA" id="ARBA00022989"/>
    </source>
</evidence>
<dbReference type="PANTHER" id="PTHR31679">
    <property type="entry name" value="PEROXISOMAL MEMBRANE PROTEIN PEX30-RELATED"/>
    <property type="match status" value="1"/>
</dbReference>
<keyword evidence="10" id="KW-1185">Reference proteome</keyword>
<dbReference type="PROSITE" id="PS00479">
    <property type="entry name" value="ZF_DAG_PE_1"/>
    <property type="match status" value="1"/>
</dbReference>
<dbReference type="InterPro" id="IPR002219">
    <property type="entry name" value="PKC_DAG/PE"/>
</dbReference>